<dbReference type="RefSeq" id="WP_110130562.1">
    <property type="nucleotide sequence ID" value="NZ_QHJQ01000003.1"/>
</dbReference>
<evidence type="ECO:0000313" key="4">
    <source>
        <dbReference type="Proteomes" id="UP000247099"/>
    </source>
</evidence>
<keyword evidence="4" id="KW-1185">Reference proteome</keyword>
<dbReference type="InParanoid" id="A0A317ZGQ2"/>
<name>A0A317ZGQ2_9BACT</name>
<keyword evidence="2" id="KW-1133">Transmembrane helix</keyword>
<feature type="compositionally biased region" description="Basic and acidic residues" evidence="1">
    <location>
        <begin position="1"/>
        <end position="18"/>
    </location>
</feature>
<dbReference type="Proteomes" id="UP000247099">
    <property type="component" value="Unassembled WGS sequence"/>
</dbReference>
<accession>A0A317ZGQ2</accession>
<reference evidence="3 4" key="1">
    <citation type="submission" date="2018-05" db="EMBL/GenBank/DDBJ databases">
        <title>Coraliomargarita sinensis sp. nov., isolated from a marine solar saltern.</title>
        <authorList>
            <person name="Zhou L.Y."/>
        </authorList>
    </citation>
    <scope>NUCLEOTIDE SEQUENCE [LARGE SCALE GENOMIC DNA]</scope>
    <source>
        <strain evidence="3 4">WN38</strain>
    </source>
</reference>
<feature type="region of interest" description="Disordered" evidence="1">
    <location>
        <begin position="1"/>
        <end position="74"/>
    </location>
</feature>
<keyword evidence="2" id="KW-0472">Membrane</keyword>
<feature type="transmembrane region" description="Helical" evidence="2">
    <location>
        <begin position="91"/>
        <end position="112"/>
    </location>
</feature>
<feature type="compositionally biased region" description="Basic residues" evidence="1">
    <location>
        <begin position="53"/>
        <end position="68"/>
    </location>
</feature>
<protein>
    <submittedName>
        <fullName evidence="3">Uncharacterized protein</fullName>
    </submittedName>
</protein>
<feature type="transmembrane region" description="Helical" evidence="2">
    <location>
        <begin position="118"/>
        <end position="140"/>
    </location>
</feature>
<sequence>MDDFDTFKASREKIDPTSRKFSKRQWQKAYAAYRSSRERVVEKSSAKSSDSSKRHRSRGKSRSSHHASSHNPVLNLRNEVRQNSAYGDLRLMVDLLAWVAIAVVVLVGGVKLTLLTDGIALVALLNTSAKVIAIVVLRLLGHVVIDIPDIALYSRVQKDAKAASEAADTGE</sequence>
<evidence type="ECO:0000313" key="3">
    <source>
        <dbReference type="EMBL" id="PXA04756.1"/>
    </source>
</evidence>
<comment type="caution">
    <text evidence="3">The sequence shown here is derived from an EMBL/GenBank/DDBJ whole genome shotgun (WGS) entry which is preliminary data.</text>
</comment>
<dbReference type="EMBL" id="QHJQ01000003">
    <property type="protein sequence ID" value="PXA04756.1"/>
    <property type="molecule type" value="Genomic_DNA"/>
</dbReference>
<dbReference type="OrthoDB" id="192991at2"/>
<dbReference type="AlphaFoldDB" id="A0A317ZGQ2"/>
<gene>
    <name evidence="3" type="ORF">DDZ13_06190</name>
</gene>
<evidence type="ECO:0000256" key="1">
    <source>
        <dbReference type="SAM" id="MobiDB-lite"/>
    </source>
</evidence>
<organism evidence="3 4">
    <name type="scientific">Coraliomargarita sinensis</name>
    <dbReference type="NCBI Taxonomy" id="2174842"/>
    <lineage>
        <taxon>Bacteria</taxon>
        <taxon>Pseudomonadati</taxon>
        <taxon>Verrucomicrobiota</taxon>
        <taxon>Opitutia</taxon>
        <taxon>Puniceicoccales</taxon>
        <taxon>Coraliomargaritaceae</taxon>
        <taxon>Coraliomargarita</taxon>
    </lineage>
</organism>
<keyword evidence="2" id="KW-0812">Transmembrane</keyword>
<proteinExistence type="predicted"/>
<evidence type="ECO:0000256" key="2">
    <source>
        <dbReference type="SAM" id="Phobius"/>
    </source>
</evidence>
<feature type="compositionally biased region" description="Basic and acidic residues" evidence="1">
    <location>
        <begin position="35"/>
        <end position="45"/>
    </location>
</feature>